<feature type="compositionally biased region" description="Polar residues" evidence="1">
    <location>
        <begin position="33"/>
        <end position="46"/>
    </location>
</feature>
<proteinExistence type="predicted"/>
<feature type="region of interest" description="Disordered" evidence="1">
    <location>
        <begin position="184"/>
        <end position="216"/>
    </location>
</feature>
<dbReference type="AlphaFoldDB" id="A0AAD2DYI6"/>
<accession>A0AAD2DYI6</accession>
<feature type="compositionally biased region" description="Polar residues" evidence="1">
    <location>
        <begin position="184"/>
        <end position="199"/>
    </location>
</feature>
<feature type="region of interest" description="Disordered" evidence="1">
    <location>
        <begin position="278"/>
        <end position="307"/>
    </location>
</feature>
<dbReference type="PANTHER" id="PTHR34210:SF3">
    <property type="entry name" value="CCHC-TYPE DOMAIN-CONTAINING PROTEIN"/>
    <property type="match status" value="1"/>
</dbReference>
<organism evidence="2 3">
    <name type="scientific">Fraxinus pennsylvanica</name>
    <dbReference type="NCBI Taxonomy" id="56036"/>
    <lineage>
        <taxon>Eukaryota</taxon>
        <taxon>Viridiplantae</taxon>
        <taxon>Streptophyta</taxon>
        <taxon>Embryophyta</taxon>
        <taxon>Tracheophyta</taxon>
        <taxon>Spermatophyta</taxon>
        <taxon>Magnoliopsida</taxon>
        <taxon>eudicotyledons</taxon>
        <taxon>Gunneridae</taxon>
        <taxon>Pentapetalae</taxon>
        <taxon>asterids</taxon>
        <taxon>lamiids</taxon>
        <taxon>Lamiales</taxon>
        <taxon>Oleaceae</taxon>
        <taxon>Oleeae</taxon>
        <taxon>Fraxinus</taxon>
    </lineage>
</organism>
<evidence type="ECO:0000313" key="3">
    <source>
        <dbReference type="Proteomes" id="UP000834106"/>
    </source>
</evidence>
<dbReference type="EMBL" id="OU503047">
    <property type="protein sequence ID" value="CAI9772482.1"/>
    <property type="molecule type" value="Genomic_DNA"/>
</dbReference>
<evidence type="ECO:0000313" key="2">
    <source>
        <dbReference type="EMBL" id="CAI9772482.1"/>
    </source>
</evidence>
<protein>
    <submittedName>
        <fullName evidence="2">Uncharacterized protein</fullName>
    </submittedName>
</protein>
<feature type="region of interest" description="Disordered" evidence="1">
    <location>
        <begin position="29"/>
        <end position="70"/>
    </location>
</feature>
<dbReference type="Proteomes" id="UP000834106">
    <property type="component" value="Chromosome 12"/>
</dbReference>
<name>A0AAD2DYI6_9LAMI</name>
<keyword evidence="3" id="KW-1185">Reference proteome</keyword>
<sequence length="471" mass="53147">MKAGLLQCTPCLPRNIAILTKALYAHKAYTGPLGSNPNATNAQDSTTTRKRSDSGSDEEEEACESNAVPTDFTSREAKVLEAKSKATERNWKKRKEEEMICKLCGESGHFTQPREPTLVSGKGQRKRAGGGGGDKDMHVEGMYILKSMGSISYKRFANNPQIGYSQHFLPGKWSRSPERKSTVSSWSVRSNFQRSNPSPHNALRVPHRSGRQEKDVEDCVHEDLQKLSRGSLQAVPSFSLYCLFLIIFFAERAYHVKAASIVRDLEWKCLTRSSSGEAYGNDGDRGRSSHSRSPVLPSYLGNPYNSYDGHSQSRGSYRFDGLDADRRGWGRELPYLFVEFDYAAIDSLHIGFFKFKAVREIREGYMKKLAMLRGAQAKQWQHFLQADVQRRQRASQHISASGFSNYRQPSYPEYDNSSGNAHYSGPGTNIPMESTGRYPNSMENYPSRPHVTCSDFQHKRSDEFGNSYNLY</sequence>
<gene>
    <name evidence="2" type="ORF">FPE_LOCUS19912</name>
</gene>
<dbReference type="PANTHER" id="PTHR34210">
    <property type="entry name" value="OS01G0252900 PROTEIN"/>
    <property type="match status" value="1"/>
</dbReference>
<reference evidence="2" key="1">
    <citation type="submission" date="2023-05" db="EMBL/GenBank/DDBJ databases">
        <authorList>
            <person name="Huff M."/>
        </authorList>
    </citation>
    <scope>NUCLEOTIDE SEQUENCE</scope>
</reference>
<evidence type="ECO:0000256" key="1">
    <source>
        <dbReference type="SAM" id="MobiDB-lite"/>
    </source>
</evidence>
<feature type="region of interest" description="Disordered" evidence="1">
    <location>
        <begin position="112"/>
        <end position="135"/>
    </location>
</feature>